<dbReference type="PANTHER" id="PTHR37507:SF2">
    <property type="entry name" value="SPORULATION PROTEIN YDCC"/>
    <property type="match status" value="1"/>
</dbReference>
<dbReference type="InterPro" id="IPR033434">
    <property type="entry name" value="MucB/RseB_N"/>
</dbReference>
<dbReference type="Pfam" id="PF03888">
    <property type="entry name" value="MucB_RseB"/>
    <property type="match status" value="1"/>
</dbReference>
<dbReference type="PANTHER" id="PTHR37507">
    <property type="entry name" value="SPORULATION PROTEIN YDCC"/>
    <property type="match status" value="1"/>
</dbReference>
<dbReference type="Proteomes" id="UP001549363">
    <property type="component" value="Unassembled WGS sequence"/>
</dbReference>
<accession>A0ABV2PHD1</accession>
<dbReference type="InterPro" id="IPR029046">
    <property type="entry name" value="LolA/LolB/LppX"/>
</dbReference>
<sequence length="357" mass="40261">MNWKKSLRAAGLVTALTFSLVGCNTQGSYSPQEIIDQALQETKEADTYYGEYTMDMGELGGKAQVKEWTKDGKRRIEMTSENGEHIISVNNGSQLITYDVVGNTVHKMNYAEGTFDGLQSPKDQAEILFKMMKDSHDISIAGEEKIAGRDTYRIVAKAKKTDTLLGDMEVWIDKKTWLTLKTTTNSAGNKMTTEYTKLDVDKKIDDAQFTVDIPEDATVEEMSEEDYASETVTLDEAKVQLGQFLMLPEAEGLTVHTISLDKGLEERPEFTFEYVKEEVQQFSVSVFKVDASHAELDNISGEKEIEVRGQKGTIMDTENFRYISWQEKGYQYGIIIENPELTTEDILAYAQQMTVVQ</sequence>
<dbReference type="PROSITE" id="PS51257">
    <property type="entry name" value="PROKAR_LIPOPROTEIN"/>
    <property type="match status" value="1"/>
</dbReference>
<dbReference type="RefSeq" id="WP_354471401.1">
    <property type="nucleotide sequence ID" value="NZ_JBEPSB010000004.1"/>
</dbReference>
<proteinExistence type="predicted"/>
<dbReference type="SUPFAM" id="SSF89392">
    <property type="entry name" value="Prokaryotic lipoproteins and lipoprotein localization factors"/>
    <property type="match status" value="1"/>
</dbReference>
<dbReference type="EMBL" id="JBEPSB010000004">
    <property type="protein sequence ID" value="MET4560336.1"/>
    <property type="molecule type" value="Genomic_DNA"/>
</dbReference>
<keyword evidence="3" id="KW-1185">Reference proteome</keyword>
<name>A0ABV2PHD1_9BACI</name>
<comment type="caution">
    <text evidence="2">The sequence shown here is derived from an EMBL/GenBank/DDBJ whole genome shotgun (WGS) entry which is preliminary data.</text>
</comment>
<evidence type="ECO:0000313" key="3">
    <source>
        <dbReference type="Proteomes" id="UP001549363"/>
    </source>
</evidence>
<keyword evidence="2" id="KW-0449">Lipoprotein</keyword>
<gene>
    <name evidence="2" type="ORF">ABIA69_001480</name>
</gene>
<organism evidence="2 3">
    <name type="scientific">Lysinibacillus parviboronicapiens</name>
    <dbReference type="NCBI Taxonomy" id="436516"/>
    <lineage>
        <taxon>Bacteria</taxon>
        <taxon>Bacillati</taxon>
        <taxon>Bacillota</taxon>
        <taxon>Bacilli</taxon>
        <taxon>Bacillales</taxon>
        <taxon>Bacillaceae</taxon>
        <taxon>Lysinibacillus</taxon>
    </lineage>
</organism>
<dbReference type="InterPro" id="IPR052944">
    <property type="entry name" value="Sporulation_related"/>
</dbReference>
<protein>
    <submittedName>
        <fullName evidence="2">Outer membrane lipoprotein-sorting protein</fullName>
    </submittedName>
</protein>
<evidence type="ECO:0000259" key="1">
    <source>
        <dbReference type="Pfam" id="PF03888"/>
    </source>
</evidence>
<evidence type="ECO:0000313" key="2">
    <source>
        <dbReference type="EMBL" id="MET4560336.1"/>
    </source>
</evidence>
<feature type="domain" description="MucB/RseB N-terminal" evidence="1">
    <location>
        <begin position="87"/>
        <end position="209"/>
    </location>
</feature>
<reference evidence="2 3" key="1">
    <citation type="submission" date="2024-06" db="EMBL/GenBank/DDBJ databases">
        <title>Sorghum-associated microbial communities from plants grown in Nebraska, USA.</title>
        <authorList>
            <person name="Schachtman D."/>
        </authorList>
    </citation>
    <scope>NUCLEOTIDE SEQUENCE [LARGE SCALE GENOMIC DNA]</scope>
    <source>
        <strain evidence="2 3">736</strain>
    </source>
</reference>
<dbReference type="Gene3D" id="2.50.20.10">
    <property type="entry name" value="Lipoprotein localisation LolA/LolB/LppX"/>
    <property type="match status" value="1"/>
</dbReference>